<feature type="domain" description="Methyltransferase type 11" evidence="1">
    <location>
        <begin position="49"/>
        <end position="131"/>
    </location>
</feature>
<dbReference type="GeneID" id="30955906"/>
<proteinExistence type="predicted"/>
<evidence type="ECO:0000259" key="1">
    <source>
        <dbReference type="Pfam" id="PF08241"/>
    </source>
</evidence>
<evidence type="ECO:0000313" key="2">
    <source>
        <dbReference type="EMBL" id="APX96589.1"/>
    </source>
</evidence>
<keyword evidence="3" id="KW-0808">Transferase</keyword>
<dbReference type="Pfam" id="PF08241">
    <property type="entry name" value="Methyltransf_11"/>
    <property type="match status" value="1"/>
</dbReference>
<dbReference type="AlphaFoldDB" id="A0A1N7BSX9"/>
<evidence type="ECO:0000313" key="5">
    <source>
        <dbReference type="Proteomes" id="UP000187321"/>
    </source>
</evidence>
<keyword evidence="3" id="KW-0489">Methyltransferase</keyword>
<protein>
    <submittedName>
        <fullName evidence="3">Methyltransferase domain-containing protein</fullName>
    </submittedName>
</protein>
<dbReference type="EMBL" id="CP019327">
    <property type="protein sequence ID" value="APX96589.1"/>
    <property type="molecule type" value="Genomic_DNA"/>
</dbReference>
<dbReference type="STRING" id="588898.BB347_08145"/>
<dbReference type="SUPFAM" id="SSF53335">
    <property type="entry name" value="S-adenosyl-L-methionine-dependent methyltransferases"/>
    <property type="match status" value="1"/>
</dbReference>
<dbReference type="InterPro" id="IPR013216">
    <property type="entry name" value="Methyltransf_11"/>
</dbReference>
<dbReference type="RefSeq" id="WP_076580410.1">
    <property type="nucleotide sequence ID" value="NZ_CP019327.1"/>
</dbReference>
<dbReference type="OrthoDB" id="142890at2157"/>
<organism evidence="3 4">
    <name type="scientific">Natronorubrum daqingense</name>
    <dbReference type="NCBI Taxonomy" id="588898"/>
    <lineage>
        <taxon>Archaea</taxon>
        <taxon>Methanobacteriati</taxon>
        <taxon>Methanobacteriota</taxon>
        <taxon>Stenosarchaea group</taxon>
        <taxon>Halobacteria</taxon>
        <taxon>Halobacteriales</taxon>
        <taxon>Natrialbaceae</taxon>
        <taxon>Natronorubrum</taxon>
    </lineage>
</organism>
<dbReference type="CDD" id="cd02440">
    <property type="entry name" value="AdoMet_MTases"/>
    <property type="match status" value="1"/>
</dbReference>
<reference evidence="3 4" key="2">
    <citation type="submission" date="2017-01" db="EMBL/GenBank/DDBJ databases">
        <authorList>
            <person name="Mah S.A."/>
            <person name="Swanson W.J."/>
            <person name="Moy G.W."/>
            <person name="Vacquier V.D."/>
        </authorList>
    </citation>
    <scope>NUCLEOTIDE SEQUENCE [LARGE SCALE GENOMIC DNA]</scope>
    <source>
        <strain evidence="3 4">CGMCC 1.8909</strain>
    </source>
</reference>
<accession>A0A1N7BSX9</accession>
<dbReference type="Proteomes" id="UP000187321">
    <property type="component" value="Chromosome"/>
</dbReference>
<gene>
    <name evidence="2" type="ORF">BB347_08145</name>
    <name evidence="3" type="ORF">SAMN05421809_1345</name>
</gene>
<dbReference type="KEGG" id="hda:BB347_08145"/>
<dbReference type="EMBL" id="FTNP01000002">
    <property type="protein sequence ID" value="SIR54489.1"/>
    <property type="molecule type" value="Genomic_DNA"/>
</dbReference>
<keyword evidence="4" id="KW-1185">Reference proteome</keyword>
<dbReference type="Proteomes" id="UP000185687">
    <property type="component" value="Unassembled WGS sequence"/>
</dbReference>
<dbReference type="GO" id="GO:0032259">
    <property type="term" value="P:methylation"/>
    <property type="evidence" value="ECO:0007669"/>
    <property type="project" value="UniProtKB-KW"/>
</dbReference>
<dbReference type="InterPro" id="IPR029063">
    <property type="entry name" value="SAM-dependent_MTases_sf"/>
</dbReference>
<evidence type="ECO:0000313" key="4">
    <source>
        <dbReference type="Proteomes" id="UP000185687"/>
    </source>
</evidence>
<sequence length="248" mass="27256">MLDYDTTLSFPFQTSIQGLIPSPTHNLVAKRICSDIEQRVGNNGTVLIVGCGNGGEGLSGFSDEFLQQNVIGTDIRGTEFTNFLGDIHNLPVPNGGVDAVVCQAVLEHIEQIDLAISELKRITKPSGYVYIDVPFLQGYHALPTDFRRFTSNGLQNKICTNDDFNTINCGASKGPTSTLIWICCEYLAYLLSFGNSNIRKILSVALRIPTFWLKYVDLVLKKSHGLEDAAMALPSAVYWYGKKESPGQ</sequence>
<name>A0A1N7BSX9_9EURY</name>
<reference evidence="2 5" key="1">
    <citation type="submission" date="2017-01" db="EMBL/GenBank/DDBJ databases">
        <title>Complete genome sequence of Haloterrigena daqingensis type strain (JX313T).</title>
        <authorList>
            <person name="Shuang W."/>
        </authorList>
    </citation>
    <scope>NUCLEOTIDE SEQUENCE [LARGE SCALE GENOMIC DNA]</scope>
    <source>
        <strain evidence="2 5">JX313</strain>
    </source>
</reference>
<dbReference type="Gene3D" id="3.40.50.150">
    <property type="entry name" value="Vaccinia Virus protein VP39"/>
    <property type="match status" value="1"/>
</dbReference>
<evidence type="ECO:0000313" key="3">
    <source>
        <dbReference type="EMBL" id="SIR54489.1"/>
    </source>
</evidence>
<dbReference type="GO" id="GO:0008757">
    <property type="term" value="F:S-adenosylmethionine-dependent methyltransferase activity"/>
    <property type="evidence" value="ECO:0007669"/>
    <property type="project" value="InterPro"/>
</dbReference>